<dbReference type="GO" id="GO:0003677">
    <property type="term" value="F:DNA binding"/>
    <property type="evidence" value="ECO:0007669"/>
    <property type="project" value="UniProtKB-KW"/>
</dbReference>
<proteinExistence type="predicted"/>
<keyword evidence="1" id="KW-0805">Transcription regulation</keyword>
<sequence>MHDYIKERTIRIGRHLVETKKTVRVIAKEFGVSKSTVHKDLTERLPNINPELAAEVKHILDHHKAIRHLRGGEATKLKYSLNTQVEPEEPAEPVG</sequence>
<dbReference type="EMBL" id="CP041666">
    <property type="protein sequence ID" value="QDP41627.1"/>
    <property type="molecule type" value="Genomic_DNA"/>
</dbReference>
<dbReference type="RefSeq" id="WP_143896357.1">
    <property type="nucleotide sequence ID" value="NZ_CP041666.1"/>
</dbReference>
<keyword evidence="2" id="KW-0238">DNA-binding</keyword>
<dbReference type="Pfam" id="PF12116">
    <property type="entry name" value="SpoIIID"/>
    <property type="match status" value="1"/>
</dbReference>
<dbReference type="Proteomes" id="UP000315215">
    <property type="component" value="Chromosome"/>
</dbReference>
<protein>
    <submittedName>
        <fullName evidence="4">Sporulation transcriptional regulator SpoIIID</fullName>
    </submittedName>
</protein>
<evidence type="ECO:0000313" key="5">
    <source>
        <dbReference type="Proteomes" id="UP000315215"/>
    </source>
</evidence>
<reference evidence="4 5" key="1">
    <citation type="submission" date="2019-07" db="EMBL/GenBank/DDBJ databases">
        <authorList>
            <person name="Li J."/>
        </authorList>
    </citation>
    <scope>NUCLEOTIDE SEQUENCE [LARGE SCALE GENOMIC DNA]</scope>
    <source>
        <strain evidence="4 5">TKL69</strain>
    </source>
</reference>
<dbReference type="InterPro" id="IPR018356">
    <property type="entry name" value="Tscrpt_reg_HTH_DeoR_CS"/>
</dbReference>
<dbReference type="PROSITE" id="PS00894">
    <property type="entry name" value="HTH_DEOR_1"/>
    <property type="match status" value="1"/>
</dbReference>
<dbReference type="AlphaFoldDB" id="A0A516KJS0"/>
<evidence type="ECO:0000256" key="1">
    <source>
        <dbReference type="ARBA" id="ARBA00023015"/>
    </source>
</evidence>
<name>A0A516KJS0_9BACI</name>
<dbReference type="InterPro" id="IPR014208">
    <property type="entry name" value="Spore_III_D"/>
</dbReference>
<organism evidence="4 5">
    <name type="scientific">Radiobacillus deserti</name>
    <dbReference type="NCBI Taxonomy" id="2594883"/>
    <lineage>
        <taxon>Bacteria</taxon>
        <taxon>Bacillati</taxon>
        <taxon>Bacillota</taxon>
        <taxon>Bacilli</taxon>
        <taxon>Bacillales</taxon>
        <taxon>Bacillaceae</taxon>
        <taxon>Radiobacillus</taxon>
    </lineage>
</organism>
<accession>A0A516KJS0</accession>
<gene>
    <name evidence="4" type="primary">spoIIID</name>
    <name evidence="4" type="ORF">FN924_16485</name>
</gene>
<dbReference type="NCBIfam" id="TIGR02844">
    <property type="entry name" value="spore_III_D"/>
    <property type="match status" value="1"/>
</dbReference>
<keyword evidence="5" id="KW-1185">Reference proteome</keyword>
<evidence type="ECO:0000313" key="4">
    <source>
        <dbReference type="EMBL" id="QDP41627.1"/>
    </source>
</evidence>
<evidence type="ECO:0000256" key="2">
    <source>
        <dbReference type="ARBA" id="ARBA00023125"/>
    </source>
</evidence>
<dbReference type="KEGG" id="aqt:FN924_16485"/>
<evidence type="ECO:0000256" key="3">
    <source>
        <dbReference type="ARBA" id="ARBA00023163"/>
    </source>
</evidence>
<dbReference type="OrthoDB" id="1682956at2"/>
<dbReference type="GO" id="GO:0003700">
    <property type="term" value="F:DNA-binding transcription factor activity"/>
    <property type="evidence" value="ECO:0007669"/>
    <property type="project" value="InterPro"/>
</dbReference>
<keyword evidence="3" id="KW-0804">Transcription</keyword>